<evidence type="ECO:0000256" key="1">
    <source>
        <dbReference type="SAM" id="Phobius"/>
    </source>
</evidence>
<keyword evidence="3" id="KW-1185">Reference proteome</keyword>
<keyword evidence="1" id="KW-1133">Transmembrane helix</keyword>
<comment type="caution">
    <text evidence="2">The sequence shown here is derived from an EMBL/GenBank/DDBJ whole genome shotgun (WGS) entry which is preliminary data.</text>
</comment>
<keyword evidence="1" id="KW-0472">Membrane</keyword>
<dbReference type="Proteomes" id="UP000254869">
    <property type="component" value="Unassembled WGS sequence"/>
</dbReference>
<reference evidence="2 3" key="1">
    <citation type="submission" date="2018-07" db="EMBL/GenBank/DDBJ databases">
        <title>Genomic Encyclopedia of Type Strains, Phase IV (KMG-IV): sequencing the most valuable type-strain genomes for metagenomic binning, comparative biology and taxonomic classification.</title>
        <authorList>
            <person name="Goeker M."/>
        </authorList>
    </citation>
    <scope>NUCLEOTIDE SEQUENCE [LARGE SCALE GENOMIC DNA]</scope>
    <source>
        <strain evidence="2 3">DSM 44290</strain>
    </source>
</reference>
<keyword evidence="1" id="KW-0812">Transmembrane</keyword>
<protein>
    <submittedName>
        <fullName evidence="2">Uncharacterized protein</fullName>
    </submittedName>
</protein>
<proteinExistence type="predicted"/>
<sequence>MFRVVELLGLGAPLIGAGMVVYYRRRMGAAFAPALLAAVVALVASVVGMVTSRVIWFGGGGSEGISERMEFGAGVRNLLLAGAWMLLLLAIFRRRRVEQGVR</sequence>
<accession>A0A370I7H9</accession>
<name>A0A370I7H9_9NOCA</name>
<dbReference type="AlphaFoldDB" id="A0A370I7H9"/>
<feature type="transmembrane region" description="Helical" evidence="1">
    <location>
        <begin position="30"/>
        <end position="51"/>
    </location>
</feature>
<dbReference type="RefSeq" id="WP_067994231.1">
    <property type="nucleotide sequence ID" value="NZ_QQBC01000004.1"/>
</dbReference>
<gene>
    <name evidence="2" type="ORF">DFR76_104432</name>
</gene>
<dbReference type="STRING" id="1210086.GCA_001613105_01629"/>
<evidence type="ECO:0000313" key="2">
    <source>
        <dbReference type="EMBL" id="RDI66682.1"/>
    </source>
</evidence>
<feature type="transmembrane region" description="Helical" evidence="1">
    <location>
        <begin position="71"/>
        <end position="92"/>
    </location>
</feature>
<evidence type="ECO:0000313" key="3">
    <source>
        <dbReference type="Proteomes" id="UP000254869"/>
    </source>
</evidence>
<dbReference type="EMBL" id="QQBC01000004">
    <property type="protein sequence ID" value="RDI66682.1"/>
    <property type="molecule type" value="Genomic_DNA"/>
</dbReference>
<feature type="transmembrane region" description="Helical" evidence="1">
    <location>
        <begin position="6"/>
        <end position="23"/>
    </location>
</feature>
<organism evidence="2 3">
    <name type="scientific">Nocardia pseudobrasiliensis</name>
    <dbReference type="NCBI Taxonomy" id="45979"/>
    <lineage>
        <taxon>Bacteria</taxon>
        <taxon>Bacillati</taxon>
        <taxon>Actinomycetota</taxon>
        <taxon>Actinomycetes</taxon>
        <taxon>Mycobacteriales</taxon>
        <taxon>Nocardiaceae</taxon>
        <taxon>Nocardia</taxon>
    </lineage>
</organism>